<organism evidence="2 3">
    <name type="scientific">Jiangella ureilytica</name>
    <dbReference type="NCBI Taxonomy" id="2530374"/>
    <lineage>
        <taxon>Bacteria</taxon>
        <taxon>Bacillati</taxon>
        <taxon>Actinomycetota</taxon>
        <taxon>Actinomycetes</taxon>
        <taxon>Jiangellales</taxon>
        <taxon>Jiangellaceae</taxon>
        <taxon>Jiangella</taxon>
    </lineage>
</organism>
<dbReference type="GO" id="GO:0005737">
    <property type="term" value="C:cytoplasm"/>
    <property type="evidence" value="ECO:0007669"/>
    <property type="project" value="TreeGrafter"/>
</dbReference>
<evidence type="ECO:0000259" key="1">
    <source>
        <dbReference type="Pfam" id="PF01370"/>
    </source>
</evidence>
<dbReference type="Proteomes" id="UP000295621">
    <property type="component" value="Unassembled WGS sequence"/>
</dbReference>
<keyword evidence="3" id="KW-1185">Reference proteome</keyword>
<dbReference type="InterPro" id="IPR001509">
    <property type="entry name" value="Epimerase_deHydtase"/>
</dbReference>
<comment type="caution">
    <text evidence="2">The sequence shown here is derived from an EMBL/GenBank/DDBJ whole genome shotgun (WGS) entry which is preliminary data.</text>
</comment>
<dbReference type="RefSeq" id="WP_131980489.1">
    <property type="nucleotide sequence ID" value="NZ_SMKL01000010.1"/>
</dbReference>
<dbReference type="SUPFAM" id="SSF51735">
    <property type="entry name" value="NAD(P)-binding Rossmann-fold domains"/>
    <property type="match status" value="1"/>
</dbReference>
<accession>A0A4R4RUG8</accession>
<reference evidence="2 3" key="1">
    <citation type="submission" date="2019-02" db="EMBL/GenBank/DDBJ databases">
        <title>Draft genome sequences of novel Actinobacteria.</title>
        <authorList>
            <person name="Sahin N."/>
            <person name="Ay H."/>
            <person name="Saygin H."/>
        </authorList>
    </citation>
    <scope>NUCLEOTIDE SEQUENCE [LARGE SCALE GENOMIC DNA]</scope>
    <source>
        <strain evidence="2 3">KC603</strain>
    </source>
</reference>
<dbReference type="Pfam" id="PF01370">
    <property type="entry name" value="Epimerase"/>
    <property type="match status" value="1"/>
</dbReference>
<evidence type="ECO:0000313" key="3">
    <source>
        <dbReference type="Proteomes" id="UP000295621"/>
    </source>
</evidence>
<dbReference type="GO" id="GO:0004029">
    <property type="term" value="F:aldehyde dehydrogenase (NAD+) activity"/>
    <property type="evidence" value="ECO:0007669"/>
    <property type="project" value="TreeGrafter"/>
</dbReference>
<sequence>MRIVITGATGNIGTALLRRLVRAGGHQIVGLARRLPDDPEVVPGGDAVEWHAVDLSLDESVRTLIEAFRGADAVVHLAWGFQPSHDLKYLEELGVGGTRRVLEAVTASAVPHLVHMSSVGAYSPKSDDVRVDESWPTSGVRSSRYSVHKAAAERLLDHHEATGHSTVISRMRPGIVGQKTAGSALLRYGVPAIVPAKVLDHIPVVPLDRGLRFPVVHADDVADAVVRELDRMVGGAFNLSAEPPITTDRIAEVLGARPIHVPSLVVRTVMSAAWHARLQQVDTGWLDMGFALPLLDCSRASRELGWSPSVDAVTVLREIVDGMRETAAAPTPALRRRSVPRALRDFVRRGSVGQRNRP</sequence>
<name>A0A4R4RUG8_9ACTN</name>
<feature type="domain" description="NAD-dependent epimerase/dehydratase" evidence="1">
    <location>
        <begin position="3"/>
        <end position="238"/>
    </location>
</feature>
<dbReference type="Gene3D" id="3.40.50.720">
    <property type="entry name" value="NAD(P)-binding Rossmann-like Domain"/>
    <property type="match status" value="1"/>
</dbReference>
<proteinExistence type="predicted"/>
<gene>
    <name evidence="2" type="ORF">E1212_06415</name>
</gene>
<dbReference type="InterPro" id="IPR036291">
    <property type="entry name" value="NAD(P)-bd_dom_sf"/>
</dbReference>
<evidence type="ECO:0000313" key="2">
    <source>
        <dbReference type="EMBL" id="TDC53296.1"/>
    </source>
</evidence>
<dbReference type="EMBL" id="SMKL01000010">
    <property type="protein sequence ID" value="TDC53296.1"/>
    <property type="molecule type" value="Genomic_DNA"/>
</dbReference>
<dbReference type="PANTHER" id="PTHR48079">
    <property type="entry name" value="PROTEIN YEEZ"/>
    <property type="match status" value="1"/>
</dbReference>
<dbReference type="InterPro" id="IPR051783">
    <property type="entry name" value="NAD(P)-dependent_oxidoreduct"/>
</dbReference>
<dbReference type="AlphaFoldDB" id="A0A4R4RUG8"/>
<protein>
    <submittedName>
        <fullName evidence="2">NAD-dependent epimerase/dehydratase family protein</fullName>
    </submittedName>
</protein>
<dbReference type="OrthoDB" id="3338687at2"/>
<dbReference type="PANTHER" id="PTHR48079:SF6">
    <property type="entry name" value="NAD(P)-BINDING DOMAIN-CONTAINING PROTEIN-RELATED"/>
    <property type="match status" value="1"/>
</dbReference>